<name>A0ABQ5GLA0_9ASTR</name>
<dbReference type="Proteomes" id="UP001151760">
    <property type="component" value="Unassembled WGS sequence"/>
</dbReference>
<protein>
    <submittedName>
        <fullName evidence="1">Uncharacterized protein</fullName>
    </submittedName>
</protein>
<evidence type="ECO:0000313" key="2">
    <source>
        <dbReference type="Proteomes" id="UP001151760"/>
    </source>
</evidence>
<accession>A0ABQ5GLA0</accession>
<gene>
    <name evidence="1" type="ORF">Tco_1042730</name>
</gene>
<reference evidence="1" key="2">
    <citation type="submission" date="2022-01" db="EMBL/GenBank/DDBJ databases">
        <authorList>
            <person name="Yamashiro T."/>
            <person name="Shiraishi A."/>
            <person name="Satake H."/>
            <person name="Nakayama K."/>
        </authorList>
    </citation>
    <scope>NUCLEOTIDE SEQUENCE</scope>
</reference>
<proteinExistence type="predicted"/>
<dbReference type="EMBL" id="BQNB010018585">
    <property type="protein sequence ID" value="GJT76005.1"/>
    <property type="molecule type" value="Genomic_DNA"/>
</dbReference>
<evidence type="ECO:0000313" key="1">
    <source>
        <dbReference type="EMBL" id="GJT76005.1"/>
    </source>
</evidence>
<sequence>MIRLRAETPSTCHPLPLSITPSGIPPLLPIPLPSPSPPLLLPSTDCRSGVSKVTLPPRKRLCIALGSRYKVGESSSAPTARPTGGFRADYGFVATLDDEIRRAPVTYETKLGRRLTDFVTTVKHDTDEIYRRMDDSQDDKLLMSGRLNMLHKDRRAYARTALLMERKARLSHEDWGRSMDASDTARYEVRALRTTVLAQQMEIAALRVADRA</sequence>
<comment type="caution">
    <text evidence="1">The sequence shown here is derived from an EMBL/GenBank/DDBJ whole genome shotgun (WGS) entry which is preliminary data.</text>
</comment>
<reference evidence="1" key="1">
    <citation type="journal article" date="2022" name="Int. J. Mol. Sci.">
        <title>Draft Genome of Tanacetum Coccineum: Genomic Comparison of Closely Related Tanacetum-Family Plants.</title>
        <authorList>
            <person name="Yamashiro T."/>
            <person name="Shiraishi A."/>
            <person name="Nakayama K."/>
            <person name="Satake H."/>
        </authorList>
    </citation>
    <scope>NUCLEOTIDE SEQUENCE</scope>
</reference>
<keyword evidence="2" id="KW-1185">Reference proteome</keyword>
<organism evidence="1 2">
    <name type="scientific">Tanacetum coccineum</name>
    <dbReference type="NCBI Taxonomy" id="301880"/>
    <lineage>
        <taxon>Eukaryota</taxon>
        <taxon>Viridiplantae</taxon>
        <taxon>Streptophyta</taxon>
        <taxon>Embryophyta</taxon>
        <taxon>Tracheophyta</taxon>
        <taxon>Spermatophyta</taxon>
        <taxon>Magnoliopsida</taxon>
        <taxon>eudicotyledons</taxon>
        <taxon>Gunneridae</taxon>
        <taxon>Pentapetalae</taxon>
        <taxon>asterids</taxon>
        <taxon>campanulids</taxon>
        <taxon>Asterales</taxon>
        <taxon>Asteraceae</taxon>
        <taxon>Asteroideae</taxon>
        <taxon>Anthemideae</taxon>
        <taxon>Anthemidinae</taxon>
        <taxon>Tanacetum</taxon>
    </lineage>
</organism>